<dbReference type="InterPro" id="IPR002371">
    <property type="entry name" value="FlgK"/>
</dbReference>
<dbReference type="PANTHER" id="PTHR30033">
    <property type="entry name" value="FLAGELLAR HOOK-ASSOCIATED PROTEIN 1"/>
    <property type="match status" value="1"/>
</dbReference>
<dbReference type="Proteomes" id="UP000310541">
    <property type="component" value="Unassembled WGS sequence"/>
</dbReference>
<accession>A0A4U1MJ58</accession>
<dbReference type="GO" id="GO:0005198">
    <property type="term" value="F:structural molecule activity"/>
    <property type="evidence" value="ECO:0007669"/>
    <property type="project" value="UniProtKB-UniRule"/>
</dbReference>
<evidence type="ECO:0000256" key="1">
    <source>
        <dbReference type="ARBA" id="ARBA00004365"/>
    </source>
</evidence>
<feature type="domain" description="Flagellar basal body rod protein N-terminal" evidence="8">
    <location>
        <begin position="9"/>
        <end position="37"/>
    </location>
</feature>
<keyword evidence="11" id="KW-0966">Cell projection</keyword>
<dbReference type="PRINTS" id="PR01005">
    <property type="entry name" value="FLGHOOKAP1"/>
</dbReference>
<evidence type="ECO:0000256" key="5">
    <source>
        <dbReference type="ARBA" id="ARBA00022525"/>
    </source>
</evidence>
<dbReference type="Pfam" id="PF00460">
    <property type="entry name" value="Flg_bb_rod"/>
    <property type="match status" value="1"/>
</dbReference>
<keyword evidence="5 7" id="KW-0964">Secreted</keyword>
<dbReference type="NCBIfam" id="TIGR02492">
    <property type="entry name" value="flgK_ends"/>
    <property type="match status" value="1"/>
</dbReference>
<keyword evidence="11" id="KW-0282">Flagellum</keyword>
<dbReference type="InterPro" id="IPR053927">
    <property type="entry name" value="FlgK_helical"/>
</dbReference>
<reference evidence="11 12" key="1">
    <citation type="submission" date="2019-04" db="EMBL/GenBank/DDBJ databases">
        <title>Genome sequence of Bacillus hwajinpoensis strain Y2.</title>
        <authorList>
            <person name="Fair J.L."/>
            <person name="Maclea K.S."/>
        </authorList>
    </citation>
    <scope>NUCLEOTIDE SEQUENCE [LARGE SCALE GENOMIC DNA]</scope>
    <source>
        <strain evidence="11 12">Y2</strain>
    </source>
</reference>
<gene>
    <name evidence="7 11" type="primary">flgK</name>
    <name evidence="11" type="ORF">FBF83_07855</name>
</gene>
<evidence type="ECO:0000259" key="9">
    <source>
        <dbReference type="Pfam" id="PF06429"/>
    </source>
</evidence>
<evidence type="ECO:0000259" key="10">
    <source>
        <dbReference type="Pfam" id="PF22638"/>
    </source>
</evidence>
<feature type="domain" description="Flagellar basal-body/hook protein C-terminal" evidence="9">
    <location>
        <begin position="397"/>
        <end position="438"/>
    </location>
</feature>
<evidence type="ECO:0000256" key="3">
    <source>
        <dbReference type="ARBA" id="ARBA00009677"/>
    </source>
</evidence>
<dbReference type="GO" id="GO:0009424">
    <property type="term" value="C:bacterial-type flagellum hook"/>
    <property type="evidence" value="ECO:0007669"/>
    <property type="project" value="UniProtKB-UniRule"/>
</dbReference>
<evidence type="ECO:0000256" key="2">
    <source>
        <dbReference type="ARBA" id="ARBA00004613"/>
    </source>
</evidence>
<evidence type="ECO:0000256" key="6">
    <source>
        <dbReference type="ARBA" id="ARBA00023143"/>
    </source>
</evidence>
<dbReference type="PANTHER" id="PTHR30033:SF1">
    <property type="entry name" value="FLAGELLAR HOOK-ASSOCIATED PROTEIN 1"/>
    <property type="match status" value="1"/>
</dbReference>
<evidence type="ECO:0000313" key="11">
    <source>
        <dbReference type="EMBL" id="TKD70536.1"/>
    </source>
</evidence>
<evidence type="ECO:0000256" key="4">
    <source>
        <dbReference type="ARBA" id="ARBA00016244"/>
    </source>
</evidence>
<dbReference type="InterPro" id="IPR010930">
    <property type="entry name" value="Flg_bb/hook_C_dom"/>
</dbReference>
<evidence type="ECO:0000256" key="7">
    <source>
        <dbReference type="RuleBase" id="RU362065"/>
    </source>
</evidence>
<dbReference type="Pfam" id="PF22638">
    <property type="entry name" value="FlgK_D1"/>
    <property type="match status" value="1"/>
</dbReference>
<comment type="similarity">
    <text evidence="3 7">Belongs to the flagella basal body rod proteins family.</text>
</comment>
<keyword evidence="6 7" id="KW-0975">Bacterial flagellum</keyword>
<keyword evidence="11" id="KW-0969">Cilium</keyword>
<dbReference type="SUPFAM" id="SSF64518">
    <property type="entry name" value="Phase 1 flagellin"/>
    <property type="match status" value="1"/>
</dbReference>
<proteinExistence type="inferred from homology"/>
<dbReference type="Pfam" id="PF06429">
    <property type="entry name" value="Flg_bbr_C"/>
    <property type="match status" value="1"/>
</dbReference>
<dbReference type="GO" id="GO:0005576">
    <property type="term" value="C:extracellular region"/>
    <property type="evidence" value="ECO:0007669"/>
    <property type="project" value="UniProtKB-SubCell"/>
</dbReference>
<dbReference type="EMBL" id="SWFM01000002">
    <property type="protein sequence ID" value="TKD70536.1"/>
    <property type="molecule type" value="Genomic_DNA"/>
</dbReference>
<feature type="domain" description="Flagellar hook-associated protein FlgK helical" evidence="10">
    <location>
        <begin position="101"/>
        <end position="218"/>
    </location>
</feature>
<evidence type="ECO:0000313" key="12">
    <source>
        <dbReference type="Proteomes" id="UP000310541"/>
    </source>
</evidence>
<dbReference type="AlphaFoldDB" id="A0A4U1MJ58"/>
<evidence type="ECO:0000259" key="8">
    <source>
        <dbReference type="Pfam" id="PF00460"/>
    </source>
</evidence>
<organism evidence="11 12">
    <name type="scientific">Guptibacillus hwajinpoensis</name>
    <dbReference type="NCBI Taxonomy" id="208199"/>
    <lineage>
        <taxon>Bacteria</taxon>
        <taxon>Bacillati</taxon>
        <taxon>Bacillota</taxon>
        <taxon>Bacilli</taxon>
        <taxon>Bacillales</taxon>
        <taxon>Guptibacillaceae</taxon>
        <taxon>Guptibacillus</taxon>
    </lineage>
</organism>
<comment type="subcellular location">
    <subcellularLocation>
        <location evidence="1 7">Bacterial flagellum</location>
    </subcellularLocation>
    <subcellularLocation>
        <location evidence="2 7">Secreted</location>
    </subcellularLocation>
</comment>
<dbReference type="InterPro" id="IPR001444">
    <property type="entry name" value="Flag_bb_rod_N"/>
</dbReference>
<dbReference type="OrthoDB" id="9802553at2"/>
<sequence>MTSTFHGLEVGKRSLYTQQAALTTTGHNIANANTPGYSRQRVNMQATSPITYPYQTGSTSSQLGTGVSVQSIERIRSEYLDGQYRERNSMLGSESTKLETMQQIESLSGEPGENGISASLDRFWSAWEDLASNPDSTAARSVVVGRAEELLDQAKSFNKGLASLADSLGKQEAAVRNQISSLSSQIESLNQQISKNGNANDLMDRRDLLKDQLSGLARYTKEGELVGGKLMGIQDSIKVTENMKSDLNEMFETLISGKEATATEGKVKGLNELMESGYSLIRNADGTMQEGKPLFASDGNGAFLEGTTINQEVKANPSTIGASSKNDTISNGEIASSISDLRNKTFTFKLAGSDDSITTNVNDYYSTLVTRLASSAQSSERTVSNHESVLQSIDNNRMSVSGVSLDEEMANLVQFQHAYNAAARYISTTDEILDVIINRMGV</sequence>
<protein>
    <recommendedName>
        <fullName evidence="4 7">Flagellar hook-associated protein 1</fullName>
        <shortName evidence="7">HAP1</shortName>
    </recommendedName>
</protein>
<name>A0A4U1MJ58_9BACL</name>
<dbReference type="RefSeq" id="WP_136946617.1">
    <property type="nucleotide sequence ID" value="NZ_SWFM01000002.1"/>
</dbReference>
<comment type="caution">
    <text evidence="11">The sequence shown here is derived from an EMBL/GenBank/DDBJ whole genome shotgun (WGS) entry which is preliminary data.</text>
</comment>
<dbReference type="GO" id="GO:0044780">
    <property type="term" value="P:bacterial-type flagellum assembly"/>
    <property type="evidence" value="ECO:0007669"/>
    <property type="project" value="InterPro"/>
</dbReference>